<dbReference type="PATRIC" id="fig|1385369.3.peg.6046"/>
<name>W9GST6_9PROT</name>
<sequence>MRGLAAVAGGAAAALLASRLLPPLVAQATGSARAAAGTDAFEALIHDHRIILSLLDRMEHSPNSAVLHRTQLFLRLKRRLSAHAMAEEDVIYPLLHDRAHEKSDALHLYGEHAEMKILIHALERTPKDDPGWSGIARDLRILIEGHVHQEEEVEFPKLRHLLDRKEIVRMSGEVQREKALIL</sequence>
<dbReference type="PANTHER" id="PTHR35585">
    <property type="entry name" value="HHE DOMAIN PROTEIN (AFU_ORTHOLOGUE AFUA_4G00730)"/>
    <property type="match status" value="1"/>
</dbReference>
<dbReference type="Pfam" id="PF01814">
    <property type="entry name" value="Hemerythrin"/>
    <property type="match status" value="1"/>
</dbReference>
<feature type="signal peptide" evidence="1">
    <location>
        <begin position="1"/>
        <end position="28"/>
    </location>
</feature>
<protein>
    <submittedName>
        <fullName evidence="3">Hemerythrin</fullName>
    </submittedName>
</protein>
<proteinExistence type="predicted"/>
<feature type="chain" id="PRO_5004921336" evidence="1">
    <location>
        <begin position="29"/>
        <end position="182"/>
    </location>
</feature>
<comment type="caution">
    <text evidence="3">The sequence shown here is derived from an EMBL/GenBank/DDBJ whole genome shotgun (WGS) entry which is preliminary data.</text>
</comment>
<gene>
    <name evidence="3" type="ORF">N825_22855</name>
</gene>
<dbReference type="STRING" id="1385369.N825_22855"/>
<feature type="domain" description="Hemerythrin-like" evidence="2">
    <location>
        <begin position="41"/>
        <end position="158"/>
    </location>
</feature>
<evidence type="ECO:0000259" key="2">
    <source>
        <dbReference type="Pfam" id="PF01814"/>
    </source>
</evidence>
<evidence type="ECO:0000313" key="3">
    <source>
        <dbReference type="EMBL" id="EWY36955.1"/>
    </source>
</evidence>
<dbReference type="InterPro" id="IPR012312">
    <property type="entry name" value="Hemerythrin-like"/>
</dbReference>
<keyword evidence="4" id="KW-1185">Reference proteome</keyword>
<keyword evidence="1" id="KW-0732">Signal</keyword>
<accession>W9GST6</accession>
<dbReference type="Proteomes" id="UP000019486">
    <property type="component" value="Unassembled WGS sequence"/>
</dbReference>
<evidence type="ECO:0000313" key="4">
    <source>
        <dbReference type="Proteomes" id="UP000019486"/>
    </source>
</evidence>
<dbReference type="PANTHER" id="PTHR35585:SF1">
    <property type="entry name" value="HHE DOMAIN PROTEIN (AFU_ORTHOLOGUE AFUA_4G00730)"/>
    <property type="match status" value="1"/>
</dbReference>
<dbReference type="AlphaFoldDB" id="W9GST6"/>
<evidence type="ECO:0000256" key="1">
    <source>
        <dbReference type="SAM" id="SignalP"/>
    </source>
</evidence>
<dbReference type="Gene3D" id="1.20.120.520">
    <property type="entry name" value="nmb1532 protein domain like"/>
    <property type="match status" value="1"/>
</dbReference>
<organism evidence="3 4">
    <name type="scientific">Skermanella stibiiresistens SB22</name>
    <dbReference type="NCBI Taxonomy" id="1385369"/>
    <lineage>
        <taxon>Bacteria</taxon>
        <taxon>Pseudomonadati</taxon>
        <taxon>Pseudomonadota</taxon>
        <taxon>Alphaproteobacteria</taxon>
        <taxon>Rhodospirillales</taxon>
        <taxon>Azospirillaceae</taxon>
        <taxon>Skermanella</taxon>
    </lineage>
</organism>
<dbReference type="EMBL" id="AVFL01000033">
    <property type="protein sequence ID" value="EWY36955.1"/>
    <property type="molecule type" value="Genomic_DNA"/>
</dbReference>
<reference evidence="3 4" key="1">
    <citation type="submission" date="2013-08" db="EMBL/GenBank/DDBJ databases">
        <title>The genome sequence of Skermanella stibiiresistens.</title>
        <authorList>
            <person name="Zhu W."/>
            <person name="Wang G."/>
        </authorList>
    </citation>
    <scope>NUCLEOTIDE SEQUENCE [LARGE SCALE GENOMIC DNA]</scope>
    <source>
        <strain evidence="3 4">SB22</strain>
    </source>
</reference>